<dbReference type="InterPro" id="IPR010946">
    <property type="entry name" value="GGGP_synth"/>
</dbReference>
<dbReference type="InterPro" id="IPR008205">
    <property type="entry name" value="GGGP_HepGP_synthase"/>
</dbReference>
<feature type="binding site" evidence="9">
    <location>
        <position position="24"/>
    </location>
    <ligand>
        <name>Mg(2+)</name>
        <dbReference type="ChEBI" id="CHEBI:18420"/>
    </ligand>
</feature>
<comment type="function">
    <text evidence="9">Prenyltransferase that catalyzes the transfer of the geranylgeranyl moiety of geranylgeranyl diphosphate (GGPP) to the C3 hydroxyl of sn-glycerol-1-phosphate (G1P).</text>
</comment>
<reference evidence="10 11" key="1">
    <citation type="submission" date="2020-03" db="EMBL/GenBank/DDBJ databases">
        <title>Salinimicrobium sp. nov, isolated from SCS.</title>
        <authorList>
            <person name="Cao W.R."/>
        </authorList>
    </citation>
    <scope>NUCLEOTIDE SEQUENCE [LARGE SCALE GENOMIC DNA]</scope>
    <source>
        <strain evidence="11">J15B91</strain>
    </source>
</reference>
<proteinExistence type="inferred from homology"/>
<name>A0ABX1CXJ9_9FLAO</name>
<protein>
    <recommendedName>
        <fullName evidence="9">Geranylgeranylglyceryl phosphate synthase</fullName>
        <shortName evidence="9">GGGP synthase</shortName>
        <shortName evidence="9">GGGPS</shortName>
        <ecNumber evidence="9">2.5.1.41</ecNumber>
    </recommendedName>
    <alternativeName>
        <fullName evidence="9">(S)-3-O-geranylgeranylglyceryl phosphate synthase</fullName>
    </alternativeName>
    <alternativeName>
        <fullName evidence="9">Phosphoglycerol geranylgeranyltransferase</fullName>
    </alternativeName>
</protein>
<comment type="catalytic activity">
    <reaction evidence="8 9">
        <text>sn-glycerol 1-phosphate + (2E,6E,10E)-geranylgeranyl diphosphate = sn-3-O-(geranylgeranyl)glycerol 1-phosphate + diphosphate</text>
        <dbReference type="Rhea" id="RHEA:23404"/>
        <dbReference type="ChEBI" id="CHEBI:33019"/>
        <dbReference type="ChEBI" id="CHEBI:57677"/>
        <dbReference type="ChEBI" id="CHEBI:57685"/>
        <dbReference type="ChEBI" id="CHEBI:58756"/>
        <dbReference type="EC" id="2.5.1.41"/>
    </reaction>
</comment>
<dbReference type="Pfam" id="PF01884">
    <property type="entry name" value="PcrB"/>
    <property type="match status" value="1"/>
</dbReference>
<keyword evidence="5 9" id="KW-0443">Lipid metabolism</keyword>
<keyword evidence="1 9" id="KW-0444">Lipid biosynthesis</keyword>
<dbReference type="Proteomes" id="UP000703674">
    <property type="component" value="Unassembled WGS sequence"/>
</dbReference>
<dbReference type="RefSeq" id="WP_168138087.1">
    <property type="nucleotide sequence ID" value="NZ_JAAVJR010000004.1"/>
</dbReference>
<keyword evidence="3 9" id="KW-0479">Metal-binding</keyword>
<feature type="binding site" evidence="9">
    <location>
        <begin position="172"/>
        <end position="178"/>
    </location>
    <ligand>
        <name>sn-glycerol 1-phosphate</name>
        <dbReference type="ChEBI" id="CHEBI:57685"/>
    </ligand>
</feature>
<keyword evidence="4 9" id="KW-0460">Magnesium</keyword>
<dbReference type="InterPro" id="IPR050064">
    <property type="entry name" value="IGPS_HisA/HisF"/>
</dbReference>
<dbReference type="InterPro" id="IPR038597">
    <property type="entry name" value="GGGP/HepGP_synthase_sf"/>
</dbReference>
<comment type="caution">
    <text evidence="10">The sequence shown here is derived from an EMBL/GenBank/DDBJ whole genome shotgun (WGS) entry which is preliminary data.</text>
</comment>
<evidence type="ECO:0000256" key="6">
    <source>
        <dbReference type="ARBA" id="ARBA00023209"/>
    </source>
</evidence>
<dbReference type="EMBL" id="JAAVJR010000004">
    <property type="protein sequence ID" value="NJW52983.1"/>
    <property type="molecule type" value="Genomic_DNA"/>
</dbReference>
<evidence type="ECO:0000313" key="11">
    <source>
        <dbReference type="Proteomes" id="UP000703674"/>
    </source>
</evidence>
<accession>A0ABX1CXJ9</accession>
<dbReference type="NCBIfam" id="TIGR01768">
    <property type="entry name" value="GGGP-family"/>
    <property type="match status" value="1"/>
</dbReference>
<dbReference type="SUPFAM" id="SSF51395">
    <property type="entry name" value="FMN-linked oxidoreductases"/>
    <property type="match status" value="1"/>
</dbReference>
<evidence type="ECO:0000256" key="4">
    <source>
        <dbReference type="ARBA" id="ARBA00022842"/>
    </source>
</evidence>
<evidence type="ECO:0000256" key="2">
    <source>
        <dbReference type="ARBA" id="ARBA00022679"/>
    </source>
</evidence>
<dbReference type="PANTHER" id="PTHR21235:SF22">
    <property type="entry name" value="GERANYLGERANYLGLYCERYL PHOSPHATE SYNTHASE"/>
    <property type="match status" value="1"/>
</dbReference>
<dbReference type="HAMAP" id="MF_00112">
    <property type="entry name" value="GGGP_HepGP_synthase"/>
    <property type="match status" value="1"/>
</dbReference>
<keyword evidence="2 9" id="KW-0808">Transferase</keyword>
<feature type="binding site" evidence="9">
    <location>
        <begin position="225"/>
        <end position="226"/>
    </location>
    <ligand>
        <name>sn-glycerol 1-phosphate</name>
        <dbReference type="ChEBI" id="CHEBI:57685"/>
    </ligand>
</feature>
<keyword evidence="6 9" id="KW-0594">Phospholipid biosynthesis</keyword>
<comment type="cofactor">
    <cofactor evidence="9">
        <name>Mg(2+)</name>
        <dbReference type="ChEBI" id="CHEBI:18420"/>
    </cofactor>
</comment>
<evidence type="ECO:0000256" key="5">
    <source>
        <dbReference type="ARBA" id="ARBA00023098"/>
    </source>
</evidence>
<keyword evidence="7 9" id="KW-1208">Phospholipid metabolism</keyword>
<keyword evidence="11" id="KW-1185">Reference proteome</keyword>
<feature type="binding site" evidence="9">
    <location>
        <position position="52"/>
    </location>
    <ligand>
        <name>Mg(2+)</name>
        <dbReference type="ChEBI" id="CHEBI:18420"/>
    </ligand>
</feature>
<feature type="binding site" evidence="9">
    <location>
        <begin position="203"/>
        <end position="204"/>
    </location>
    <ligand>
        <name>sn-glycerol 1-phosphate</name>
        <dbReference type="ChEBI" id="CHEBI:57685"/>
    </ligand>
</feature>
<evidence type="ECO:0000256" key="7">
    <source>
        <dbReference type="ARBA" id="ARBA00023264"/>
    </source>
</evidence>
<evidence type="ECO:0000313" key="10">
    <source>
        <dbReference type="EMBL" id="NJW52983.1"/>
    </source>
</evidence>
<dbReference type="NCBIfam" id="NF003198">
    <property type="entry name" value="PRK04169.1-2"/>
    <property type="match status" value="1"/>
</dbReference>
<gene>
    <name evidence="10" type="ORF">HC175_08620</name>
</gene>
<dbReference type="NCBIfam" id="TIGR01769">
    <property type="entry name" value="GGGP"/>
    <property type="match status" value="1"/>
</dbReference>
<evidence type="ECO:0000256" key="9">
    <source>
        <dbReference type="HAMAP-Rule" id="MF_00112"/>
    </source>
</evidence>
<evidence type="ECO:0000256" key="8">
    <source>
        <dbReference type="ARBA" id="ARBA00047288"/>
    </source>
</evidence>
<sequence>MPRVLQEIIASKKAGQKLLAVLIDPEKFDPHNAKEFLRKIPFLTTHILIGGSTVAAEDLEVCVQAIKEQTDLPVILFPGDYRQISDSADALLFLSLLSGRNPEYLITQQVKAVPLIRKTSLEIIPTAYLLIDGGKECAVEKVSGTQPLSQNNISEIVDTAMAGFYAGKKLIYLEAGSGALNPVSSDIISAVKETVDIPIIVGGGIRSSKQLSLAYEAGANMVVIGTAFENGDFFSL</sequence>
<comment type="caution">
    <text evidence="9">Lacks conserved residue(s) required for the propagation of feature annotation.</text>
</comment>
<organism evidence="10 11">
    <name type="scientific">Salinimicrobium oceani</name>
    <dbReference type="NCBI Taxonomy" id="2722702"/>
    <lineage>
        <taxon>Bacteria</taxon>
        <taxon>Pseudomonadati</taxon>
        <taxon>Bacteroidota</taxon>
        <taxon>Flavobacteriia</taxon>
        <taxon>Flavobacteriales</taxon>
        <taxon>Flavobacteriaceae</taxon>
        <taxon>Salinimicrobium</taxon>
    </lineage>
</organism>
<evidence type="ECO:0000256" key="3">
    <source>
        <dbReference type="ARBA" id="ARBA00022723"/>
    </source>
</evidence>
<dbReference type="Gene3D" id="3.20.20.390">
    <property type="entry name" value="FMN-linked oxidoreductases"/>
    <property type="match status" value="1"/>
</dbReference>
<evidence type="ECO:0000256" key="1">
    <source>
        <dbReference type="ARBA" id="ARBA00022516"/>
    </source>
</evidence>
<dbReference type="PANTHER" id="PTHR21235">
    <property type="entry name" value="IMIDAZOLE GLYCEROL PHOSPHATE SYNTHASE SUBUNIT HISF/H IGP SYNTHASE SUBUNIT HISF/H"/>
    <property type="match status" value="1"/>
</dbReference>
<comment type="similarity">
    <text evidence="9">Belongs to the GGGP/HepGP synthase family. Group II subfamily.</text>
</comment>
<dbReference type="EC" id="2.5.1.41" evidence="9"/>